<dbReference type="AlphaFoldDB" id="A0A7J0ER51"/>
<gene>
    <name evidence="2" type="ORF">Acr_06g0007520</name>
</gene>
<evidence type="ECO:0000256" key="1">
    <source>
        <dbReference type="SAM" id="MobiDB-lite"/>
    </source>
</evidence>
<keyword evidence="3" id="KW-1185">Reference proteome</keyword>
<feature type="region of interest" description="Disordered" evidence="1">
    <location>
        <begin position="13"/>
        <end position="36"/>
    </location>
</feature>
<organism evidence="2 3">
    <name type="scientific">Actinidia rufa</name>
    <dbReference type="NCBI Taxonomy" id="165716"/>
    <lineage>
        <taxon>Eukaryota</taxon>
        <taxon>Viridiplantae</taxon>
        <taxon>Streptophyta</taxon>
        <taxon>Embryophyta</taxon>
        <taxon>Tracheophyta</taxon>
        <taxon>Spermatophyta</taxon>
        <taxon>Magnoliopsida</taxon>
        <taxon>eudicotyledons</taxon>
        <taxon>Gunneridae</taxon>
        <taxon>Pentapetalae</taxon>
        <taxon>asterids</taxon>
        <taxon>Ericales</taxon>
        <taxon>Actinidiaceae</taxon>
        <taxon>Actinidia</taxon>
    </lineage>
</organism>
<evidence type="ECO:0000313" key="3">
    <source>
        <dbReference type="Proteomes" id="UP000585474"/>
    </source>
</evidence>
<sequence length="106" mass="11736">MAAFHSTPVVFSVPAQPPLVSPKTTPRPPSITPPRTPFSAVTPLRFLLVSRIQIHITLETIYEEEAAEEFIETSYTSSASFLSKNRTCFLEVPKLWPSCRGNCPCA</sequence>
<comment type="caution">
    <text evidence="2">The sequence shown here is derived from an EMBL/GenBank/DDBJ whole genome shotgun (WGS) entry which is preliminary data.</text>
</comment>
<dbReference type="OrthoDB" id="913175at2759"/>
<protein>
    <submittedName>
        <fullName evidence="2">Uncharacterized protein</fullName>
    </submittedName>
</protein>
<accession>A0A7J0ER51</accession>
<dbReference type="EMBL" id="BJWL01000006">
    <property type="protein sequence ID" value="GFY88812.1"/>
    <property type="molecule type" value="Genomic_DNA"/>
</dbReference>
<feature type="compositionally biased region" description="Pro residues" evidence="1">
    <location>
        <begin position="15"/>
        <end position="36"/>
    </location>
</feature>
<reference evidence="2 3" key="1">
    <citation type="submission" date="2019-07" db="EMBL/GenBank/DDBJ databases">
        <title>De Novo Assembly of kiwifruit Actinidia rufa.</title>
        <authorList>
            <person name="Sugita-Konishi S."/>
            <person name="Sato K."/>
            <person name="Mori E."/>
            <person name="Abe Y."/>
            <person name="Kisaki G."/>
            <person name="Hamano K."/>
            <person name="Suezawa K."/>
            <person name="Otani M."/>
            <person name="Fukuda T."/>
            <person name="Manabe T."/>
            <person name="Gomi K."/>
            <person name="Tabuchi M."/>
            <person name="Akimitsu K."/>
            <person name="Kataoka I."/>
        </authorList>
    </citation>
    <scope>NUCLEOTIDE SEQUENCE [LARGE SCALE GENOMIC DNA]</scope>
    <source>
        <strain evidence="3">cv. Fuchu</strain>
    </source>
</reference>
<proteinExistence type="predicted"/>
<name>A0A7J0ER51_9ERIC</name>
<evidence type="ECO:0000313" key="2">
    <source>
        <dbReference type="EMBL" id="GFY88812.1"/>
    </source>
</evidence>
<dbReference type="Proteomes" id="UP000585474">
    <property type="component" value="Unassembled WGS sequence"/>
</dbReference>